<comment type="caution">
    <text evidence="1">The sequence shown here is derived from an EMBL/GenBank/DDBJ whole genome shotgun (WGS) entry which is preliminary data.</text>
</comment>
<dbReference type="SUPFAM" id="SSF52047">
    <property type="entry name" value="RNI-like"/>
    <property type="match status" value="1"/>
</dbReference>
<dbReference type="Gene3D" id="3.80.10.10">
    <property type="entry name" value="Ribonuclease Inhibitor"/>
    <property type="match status" value="1"/>
</dbReference>
<dbReference type="AlphaFoldDB" id="A0A9W6XVL2"/>
<reference evidence="1" key="1">
    <citation type="submission" date="2023-04" db="EMBL/GenBank/DDBJ databases">
        <title>Phytophthora fragariaefolia NBRC 109709.</title>
        <authorList>
            <person name="Ichikawa N."/>
            <person name="Sato H."/>
            <person name="Tonouchi N."/>
        </authorList>
    </citation>
    <scope>NUCLEOTIDE SEQUENCE</scope>
    <source>
        <strain evidence="1">NBRC 109709</strain>
    </source>
</reference>
<dbReference type="EMBL" id="BSXT01002264">
    <property type="protein sequence ID" value="GMF48017.1"/>
    <property type="molecule type" value="Genomic_DNA"/>
</dbReference>
<gene>
    <name evidence="1" type="ORF">Pfra01_001836200</name>
</gene>
<keyword evidence="2" id="KW-1185">Reference proteome</keyword>
<proteinExistence type="predicted"/>
<sequence>MHQSFGGWSQSPTVIMECIPLLLFSSIITFAVREFSEDIIPDKRNFFFASEDLKNVALVSKSWHASVREVVSRYQLSTLTLQFYTASRAELLEMRAKVLNRGRQVVDLRVSVGDAGSFGKYFMRRRRLPETLETLELGWDALMAHLPGLRRLDLSEMPLASPHTVKVVEAASKFCRQLEALILPGKEHEMQHGADADSLLDAVYEGLNFWKSAGHRQGLRQLKVPTINGMARYQSCKKFFDKVVELCPQVEYLDGYKQSLCEMDNLTCHSAWLLTLEDWKKFTAACTNIREFNWVVAPFADPYFAVFGEHVKSKLTKLVFSVNTFWDWRQYFFVLDKESGLQSATNIDIADREGYGRLARNASTALLGCPGLQELEIALYHPPSEDELEHLHITTRGRIFFPDEVLEKNIFGDHFWETLAANCPLINRISLWEVLAGIQVQHIHSFTDRGLVALTKLKYLDFMELRPVNCTGDGLFDFLNGFSGAVAGQRTFEISVGGITVPPEYERTDMNFYHAVTRLLVRIDDTPANDLQVSKQRIVLRLVNAVDRSVEKDWAVNYLDQLQKLVARVKGKHLALRLRVRALGYSGKSFKSITELGLYAAHANPSNWFGWDKEESNRDIVFVNCGDRCRSPDGP</sequence>
<evidence type="ECO:0000313" key="1">
    <source>
        <dbReference type="EMBL" id="GMF48017.1"/>
    </source>
</evidence>
<protein>
    <submittedName>
        <fullName evidence="1">Unnamed protein product</fullName>
    </submittedName>
</protein>
<name>A0A9W6XVL2_9STRA</name>
<dbReference type="InterPro" id="IPR032675">
    <property type="entry name" value="LRR_dom_sf"/>
</dbReference>
<dbReference type="Proteomes" id="UP001165121">
    <property type="component" value="Unassembled WGS sequence"/>
</dbReference>
<organism evidence="1 2">
    <name type="scientific">Phytophthora fragariaefolia</name>
    <dbReference type="NCBI Taxonomy" id="1490495"/>
    <lineage>
        <taxon>Eukaryota</taxon>
        <taxon>Sar</taxon>
        <taxon>Stramenopiles</taxon>
        <taxon>Oomycota</taxon>
        <taxon>Peronosporomycetes</taxon>
        <taxon>Peronosporales</taxon>
        <taxon>Peronosporaceae</taxon>
        <taxon>Phytophthora</taxon>
    </lineage>
</organism>
<dbReference type="OrthoDB" id="93649at2759"/>
<accession>A0A9W6XVL2</accession>
<evidence type="ECO:0000313" key="2">
    <source>
        <dbReference type="Proteomes" id="UP001165121"/>
    </source>
</evidence>